<evidence type="ECO:0000256" key="10">
    <source>
        <dbReference type="SAM" id="MobiDB-lite"/>
    </source>
</evidence>
<dbReference type="InterPro" id="IPR009000">
    <property type="entry name" value="Transl_B-barrel_sf"/>
</dbReference>
<reference evidence="13" key="1">
    <citation type="journal article" date="2019" name="Int. J. Syst. Evol. Microbiol.">
        <title>The Global Catalogue of Microorganisms (GCM) 10K type strain sequencing project: providing services to taxonomists for standard genome sequencing and annotation.</title>
        <authorList>
            <consortium name="The Broad Institute Genomics Platform"/>
            <consortium name="The Broad Institute Genome Sequencing Center for Infectious Disease"/>
            <person name="Wu L."/>
            <person name="Ma J."/>
        </authorList>
    </citation>
    <scope>NUCLEOTIDE SEQUENCE [LARGE SCALE GENOMIC DNA]</scope>
    <source>
        <strain evidence="13">CCUG 51308</strain>
    </source>
</reference>
<feature type="binding site" evidence="8">
    <location>
        <begin position="441"/>
        <end position="445"/>
    </location>
    <ligand>
        <name>GTP</name>
        <dbReference type="ChEBI" id="CHEBI:37565"/>
    </ligand>
</feature>
<protein>
    <recommendedName>
        <fullName evidence="2 8">Translation initiation factor IF-2</fullName>
    </recommendedName>
</protein>
<evidence type="ECO:0000313" key="13">
    <source>
        <dbReference type="Proteomes" id="UP001596492"/>
    </source>
</evidence>
<dbReference type="SUPFAM" id="SSF52540">
    <property type="entry name" value="P-loop containing nucleoside triphosphate hydrolases"/>
    <property type="match status" value="1"/>
</dbReference>
<feature type="compositionally biased region" description="Basic and acidic residues" evidence="10">
    <location>
        <begin position="197"/>
        <end position="212"/>
    </location>
</feature>
<feature type="domain" description="Tr-type G" evidence="11">
    <location>
        <begin position="385"/>
        <end position="553"/>
    </location>
</feature>
<dbReference type="Gene3D" id="3.40.50.300">
    <property type="entry name" value="P-loop containing nucleotide triphosphate hydrolases"/>
    <property type="match status" value="1"/>
</dbReference>
<evidence type="ECO:0000256" key="4">
    <source>
        <dbReference type="ARBA" id="ARBA00022540"/>
    </source>
</evidence>
<dbReference type="InterPro" id="IPR044145">
    <property type="entry name" value="IF2_II"/>
</dbReference>
<dbReference type="InterPro" id="IPR015760">
    <property type="entry name" value="TIF_IF2"/>
</dbReference>
<keyword evidence="7 8" id="KW-0342">GTP-binding</keyword>
<evidence type="ECO:0000256" key="5">
    <source>
        <dbReference type="ARBA" id="ARBA00022741"/>
    </source>
</evidence>
<dbReference type="PANTHER" id="PTHR43381:SF5">
    <property type="entry name" value="TR-TYPE G DOMAIN-CONTAINING PROTEIN"/>
    <property type="match status" value="1"/>
</dbReference>
<feature type="region of interest" description="Disordered" evidence="10">
    <location>
        <begin position="1"/>
        <end position="85"/>
    </location>
</feature>
<comment type="similarity">
    <text evidence="1 8 9">Belongs to the TRAFAC class translation factor GTPase superfamily. Classic translation factor GTPase family. IF-2 subfamily.</text>
</comment>
<dbReference type="InterPro" id="IPR005225">
    <property type="entry name" value="Small_GTP-bd"/>
</dbReference>
<evidence type="ECO:0000256" key="8">
    <source>
        <dbReference type="HAMAP-Rule" id="MF_00100"/>
    </source>
</evidence>
<evidence type="ECO:0000256" key="6">
    <source>
        <dbReference type="ARBA" id="ARBA00022917"/>
    </source>
</evidence>
<dbReference type="Pfam" id="PF22042">
    <property type="entry name" value="EF-G_D2"/>
    <property type="match status" value="1"/>
</dbReference>
<dbReference type="Proteomes" id="UP001596492">
    <property type="component" value="Unassembled WGS sequence"/>
</dbReference>
<keyword evidence="3 8" id="KW-0963">Cytoplasm</keyword>
<evidence type="ECO:0000256" key="7">
    <source>
        <dbReference type="ARBA" id="ARBA00023134"/>
    </source>
</evidence>
<sequence length="892" mass="96992">MSDTKDAQNNNNSNANGTPTGRKPLTVSGGATGGTVKQSFSHGRSKQVVVETKKKKRVVVPNNNSRPGGAPSKGGKPMSAAAAAARKLGLSEEELRARQAALSKRKADEEKRKAERETMEAAQKLRNEKAKSLDAEAKEREEADERRRAEEAARKQAEIDAREAAEKAALEAAERKKSGGNDSAKAETPQQKREKRITKPDKPSSKPAEIKGEGPPPDPDTLSELGGRIKKARPAGEEQGDDRNKPAPSRRSQPKRRQGKLTITTALGADEDRQRSLASYNRAKQKERERRMKMGKQETEKQSREVTVPETITVQELANRMKERVADVVKFMMQQGEMIRGIDTLDVDTAELIVEEFGHTIKRVSESDVELGLEGPADADEDMKERPPVVTIMGHVDHGKTSLLDALRQTDVVGGEAGGITQHIGAYQVKVKSGEKITFLDTPGHAAFSAMRARGANITDIVIVVVAVDDGVMPQTIEAIKHAKAADVPIIIAVNKMDKPDADPTKVLTELLQYDVQVESMGGDVQAIHVSALKKTGLTELTEAISMLAEILELKANPDREADGTVIESKLDKGRGPVATVLVQRGTLKRGDIVVAGGQWGKVRALVNERNQQMDKAGPTRPAEILGLDGPPSPGDQFVVVENEARAREITAYRQRMIKNKAASAPSARASLEHMLARLKDGVVTEQAKEAQLVVKGDVQGSIEAITHSLETLSTEEVRARVIYGAVGGISESDILLAKASEAPIIAFNVRANKQALALAEKEGVEIRYYSVIYQLIDDVKATLSGMLAPERRETFLGYAKVLQVFDISKLGKVAGCLITEGIVKRGCGVRLLRDNIVIHEGELSTLKRFKDEVPEVKSGMECGMGFIGYQDIKKDDQIECFKVELIERSLA</sequence>
<dbReference type="PROSITE" id="PS01176">
    <property type="entry name" value="IF2"/>
    <property type="match status" value="1"/>
</dbReference>
<feature type="compositionally biased region" description="Basic and acidic residues" evidence="10">
    <location>
        <begin position="105"/>
        <end position="179"/>
    </location>
</feature>
<dbReference type="NCBIfam" id="TIGR00487">
    <property type="entry name" value="IF-2"/>
    <property type="match status" value="1"/>
</dbReference>
<gene>
    <name evidence="8 12" type="primary">infB</name>
    <name evidence="12" type="ORF">ACFQS8_11735</name>
</gene>
<evidence type="ECO:0000256" key="1">
    <source>
        <dbReference type="ARBA" id="ARBA00007733"/>
    </source>
</evidence>
<evidence type="ECO:0000259" key="11">
    <source>
        <dbReference type="PROSITE" id="PS51722"/>
    </source>
</evidence>
<dbReference type="PANTHER" id="PTHR43381">
    <property type="entry name" value="TRANSLATION INITIATION FACTOR IF-2-RELATED"/>
    <property type="match status" value="1"/>
</dbReference>
<dbReference type="InterPro" id="IPR000178">
    <property type="entry name" value="TF_IF2_bacterial-like"/>
</dbReference>
<keyword evidence="13" id="KW-1185">Reference proteome</keyword>
<dbReference type="CDD" id="cd01887">
    <property type="entry name" value="IF2_eIF5B"/>
    <property type="match status" value="1"/>
</dbReference>
<keyword evidence="4 8" id="KW-0396">Initiation factor</keyword>
<dbReference type="Pfam" id="PF04760">
    <property type="entry name" value="IF2_N"/>
    <property type="match status" value="1"/>
</dbReference>
<feature type="compositionally biased region" description="Basic and acidic residues" evidence="10">
    <location>
        <begin position="284"/>
        <end position="304"/>
    </location>
</feature>
<dbReference type="InterPro" id="IPR006847">
    <property type="entry name" value="IF2_N"/>
</dbReference>
<proteinExistence type="inferred from homology"/>
<dbReference type="SUPFAM" id="SSF50447">
    <property type="entry name" value="Translation proteins"/>
    <property type="match status" value="2"/>
</dbReference>
<dbReference type="CDD" id="cd03702">
    <property type="entry name" value="IF2_mtIF2_II"/>
    <property type="match status" value="1"/>
</dbReference>
<feature type="region of interest" description="Disordered" evidence="10">
    <location>
        <begin position="99"/>
        <end position="306"/>
    </location>
</feature>
<feature type="binding site" evidence="8">
    <location>
        <begin position="394"/>
        <end position="401"/>
    </location>
    <ligand>
        <name>GTP</name>
        <dbReference type="ChEBI" id="CHEBI:37565"/>
    </ligand>
</feature>
<dbReference type="Pfam" id="PF00009">
    <property type="entry name" value="GTP_EFTU"/>
    <property type="match status" value="1"/>
</dbReference>
<feature type="binding site" evidence="8">
    <location>
        <begin position="495"/>
        <end position="498"/>
    </location>
    <ligand>
        <name>GTP</name>
        <dbReference type="ChEBI" id="CHEBI:37565"/>
    </ligand>
</feature>
<dbReference type="InterPro" id="IPR053905">
    <property type="entry name" value="EF-G-like_DII"/>
</dbReference>
<comment type="caution">
    <text evidence="12">The sequence shown here is derived from an EMBL/GenBank/DDBJ whole genome shotgun (WGS) entry which is preliminary data.</text>
</comment>
<dbReference type="SUPFAM" id="SSF52156">
    <property type="entry name" value="Initiation factor IF2/eIF5b, domain 3"/>
    <property type="match status" value="1"/>
</dbReference>
<dbReference type="EMBL" id="JBHTBR010000005">
    <property type="protein sequence ID" value="MFC7292292.1"/>
    <property type="molecule type" value="Genomic_DNA"/>
</dbReference>
<keyword evidence="5 8" id="KW-0547">Nucleotide-binding</keyword>
<comment type="function">
    <text evidence="8 9">One of the essential components for the initiation of protein synthesis. Protects formylmethionyl-tRNA from spontaneous hydrolysis and promotes its binding to the 30S ribosomal subunits. Also involved in the hydrolysis of GTP during the formation of the 70S ribosomal complex.</text>
</comment>
<dbReference type="Pfam" id="PF08364">
    <property type="entry name" value="IF2_assoc"/>
    <property type="match status" value="1"/>
</dbReference>
<dbReference type="Gene3D" id="3.40.50.10050">
    <property type="entry name" value="Translation initiation factor IF- 2, domain 3"/>
    <property type="match status" value="1"/>
</dbReference>
<dbReference type="Pfam" id="PF11987">
    <property type="entry name" value="IF-2"/>
    <property type="match status" value="1"/>
</dbReference>
<name>A0ABW2IN26_9PROT</name>
<evidence type="ECO:0000256" key="2">
    <source>
        <dbReference type="ARBA" id="ARBA00020675"/>
    </source>
</evidence>
<dbReference type="InterPro" id="IPR036925">
    <property type="entry name" value="TIF_IF2_dom3_sf"/>
</dbReference>
<dbReference type="NCBIfam" id="TIGR00231">
    <property type="entry name" value="small_GTP"/>
    <property type="match status" value="1"/>
</dbReference>
<dbReference type="CDD" id="cd03692">
    <property type="entry name" value="mtIF2_IVc"/>
    <property type="match status" value="1"/>
</dbReference>
<dbReference type="GO" id="GO:0003743">
    <property type="term" value="F:translation initiation factor activity"/>
    <property type="evidence" value="ECO:0007669"/>
    <property type="project" value="UniProtKB-KW"/>
</dbReference>
<comment type="subcellular location">
    <subcellularLocation>
        <location evidence="8">Cytoplasm</location>
    </subcellularLocation>
</comment>
<dbReference type="RefSeq" id="WP_382167606.1">
    <property type="nucleotide sequence ID" value="NZ_JBHTBR010000005.1"/>
</dbReference>
<dbReference type="InterPro" id="IPR013575">
    <property type="entry name" value="IF2_assoc_dom_bac"/>
</dbReference>
<comment type="caution">
    <text evidence="8">Lacks conserved residue(s) required for the propagation of feature annotation.</text>
</comment>
<organism evidence="12 13">
    <name type="scientific">Hirschia litorea</name>
    <dbReference type="NCBI Taxonomy" id="1199156"/>
    <lineage>
        <taxon>Bacteria</taxon>
        <taxon>Pseudomonadati</taxon>
        <taxon>Pseudomonadota</taxon>
        <taxon>Alphaproteobacteria</taxon>
        <taxon>Hyphomonadales</taxon>
        <taxon>Hyphomonadaceae</taxon>
        <taxon>Hirschia</taxon>
    </lineage>
</organism>
<dbReference type="InterPro" id="IPR027417">
    <property type="entry name" value="P-loop_NTPase"/>
</dbReference>
<dbReference type="Gene3D" id="2.40.30.10">
    <property type="entry name" value="Translation factors"/>
    <property type="match status" value="2"/>
</dbReference>
<evidence type="ECO:0000256" key="9">
    <source>
        <dbReference type="RuleBase" id="RU000644"/>
    </source>
</evidence>
<accession>A0ABW2IN26</accession>
<keyword evidence="6 8" id="KW-0648">Protein biosynthesis</keyword>
<evidence type="ECO:0000313" key="12">
    <source>
        <dbReference type="EMBL" id="MFC7292292.1"/>
    </source>
</evidence>
<evidence type="ECO:0000256" key="3">
    <source>
        <dbReference type="ARBA" id="ARBA00022490"/>
    </source>
</evidence>
<dbReference type="InterPro" id="IPR000795">
    <property type="entry name" value="T_Tr_GTP-bd_dom"/>
</dbReference>
<dbReference type="PROSITE" id="PS51722">
    <property type="entry name" value="G_TR_2"/>
    <property type="match status" value="1"/>
</dbReference>
<dbReference type="InterPro" id="IPR023115">
    <property type="entry name" value="TIF_IF2_dom3"/>
</dbReference>
<dbReference type="HAMAP" id="MF_00100_B">
    <property type="entry name" value="IF_2_B"/>
    <property type="match status" value="1"/>
</dbReference>